<sequence length="137" mass="15830">MAPAYIRKNIVRGYARHFAVDLLCAVKELEMLGNQFKPEYVEQLKRTIAGQIEKKQERKSLKVKQELFTSFESDDQFSYIAGYTSGGAPYGLTWEEMDPDENSGDLYKGRRENMDKDETEEVNIDLDESGLFLMIKE</sequence>
<reference evidence="2 3" key="1">
    <citation type="submission" date="2011-11" db="EMBL/GenBank/DDBJ databases">
        <title>The Noncontiguous Finished genome of Desulfosporosinus youngiae DSM 17734.</title>
        <authorList>
            <consortium name="US DOE Joint Genome Institute (JGI-PGF)"/>
            <person name="Lucas S."/>
            <person name="Han J."/>
            <person name="Lapidus A."/>
            <person name="Cheng J.-F."/>
            <person name="Goodwin L."/>
            <person name="Pitluck S."/>
            <person name="Peters L."/>
            <person name="Ovchinnikova G."/>
            <person name="Lu M."/>
            <person name="Land M.L."/>
            <person name="Hauser L."/>
            <person name="Pester M."/>
            <person name="Spring S."/>
            <person name="Ollivier B."/>
            <person name="Rattei T."/>
            <person name="Klenk H.-P."/>
            <person name="Wagner M."/>
            <person name="Loy A."/>
            <person name="Woyke T.J."/>
        </authorList>
    </citation>
    <scope>NUCLEOTIDE SEQUENCE [LARGE SCALE GENOMIC DNA]</scope>
    <source>
        <strain evidence="2 3">DSM 17734</strain>
    </source>
</reference>
<evidence type="ECO:0000313" key="3">
    <source>
        <dbReference type="Proteomes" id="UP000005104"/>
    </source>
</evidence>
<name>H5XX80_9FIRM</name>
<dbReference type="Proteomes" id="UP000005104">
    <property type="component" value="Chromosome"/>
</dbReference>
<dbReference type="STRING" id="768710.DesyoDRAFT_4051"/>
<feature type="region of interest" description="Disordered" evidence="1">
    <location>
        <begin position="99"/>
        <end position="118"/>
    </location>
</feature>
<organism evidence="2 3">
    <name type="scientific">Desulfosporosinus youngiae DSM 17734</name>
    <dbReference type="NCBI Taxonomy" id="768710"/>
    <lineage>
        <taxon>Bacteria</taxon>
        <taxon>Bacillati</taxon>
        <taxon>Bacillota</taxon>
        <taxon>Clostridia</taxon>
        <taxon>Eubacteriales</taxon>
        <taxon>Desulfitobacteriaceae</taxon>
        <taxon>Desulfosporosinus</taxon>
    </lineage>
</organism>
<dbReference type="eggNOG" id="ENOG50330AW">
    <property type="taxonomic scope" value="Bacteria"/>
</dbReference>
<dbReference type="HOGENOM" id="CLU_1862000_0_0_9"/>
<dbReference type="AlphaFoldDB" id="H5XX80"/>
<dbReference type="OrthoDB" id="367880at2"/>
<dbReference type="RefSeq" id="WP_007785715.1">
    <property type="nucleotide sequence ID" value="NZ_CM001441.1"/>
</dbReference>
<accession>H5XX80</accession>
<dbReference type="EMBL" id="CM001441">
    <property type="protein sequence ID" value="EHQ91020.1"/>
    <property type="molecule type" value="Genomic_DNA"/>
</dbReference>
<feature type="compositionally biased region" description="Basic and acidic residues" evidence="1">
    <location>
        <begin position="107"/>
        <end position="116"/>
    </location>
</feature>
<evidence type="ECO:0000256" key="1">
    <source>
        <dbReference type="SAM" id="MobiDB-lite"/>
    </source>
</evidence>
<proteinExistence type="predicted"/>
<protein>
    <submittedName>
        <fullName evidence="2">Uncharacterized protein</fullName>
    </submittedName>
</protein>
<keyword evidence="3" id="KW-1185">Reference proteome</keyword>
<gene>
    <name evidence="2" type="ORF">DesyoDRAFT_4051</name>
</gene>
<evidence type="ECO:0000313" key="2">
    <source>
        <dbReference type="EMBL" id="EHQ91020.1"/>
    </source>
</evidence>